<dbReference type="PANTHER" id="PTHR30537:SF5">
    <property type="entry name" value="HTH-TYPE TRANSCRIPTIONAL ACTIVATOR TTDR-RELATED"/>
    <property type="match status" value="1"/>
</dbReference>
<dbReference type="CDD" id="cd08474">
    <property type="entry name" value="PBP2_CrgA_like_5"/>
    <property type="match status" value="1"/>
</dbReference>
<organism evidence="6 7">
    <name type="scientific">Roseivivax isoporae LMG 25204</name>
    <dbReference type="NCBI Taxonomy" id="1449351"/>
    <lineage>
        <taxon>Bacteria</taxon>
        <taxon>Pseudomonadati</taxon>
        <taxon>Pseudomonadota</taxon>
        <taxon>Alphaproteobacteria</taxon>
        <taxon>Rhodobacterales</taxon>
        <taxon>Roseobacteraceae</taxon>
        <taxon>Roseivivax</taxon>
    </lineage>
</organism>
<proteinExistence type="inferred from homology"/>
<dbReference type="eggNOG" id="COG0583">
    <property type="taxonomic scope" value="Bacteria"/>
</dbReference>
<accession>X7F2R7</accession>
<keyword evidence="2" id="KW-0805">Transcription regulation</keyword>
<dbReference type="InterPro" id="IPR058163">
    <property type="entry name" value="LysR-type_TF_proteobact-type"/>
</dbReference>
<evidence type="ECO:0000259" key="5">
    <source>
        <dbReference type="PROSITE" id="PS50931"/>
    </source>
</evidence>
<reference evidence="6 7" key="1">
    <citation type="submission" date="2014-01" db="EMBL/GenBank/DDBJ databases">
        <title>Roseivivax isoporae LMG 25204 Genome Sequencing.</title>
        <authorList>
            <person name="Lai Q."/>
            <person name="Li G."/>
            <person name="Shao Z."/>
        </authorList>
    </citation>
    <scope>NUCLEOTIDE SEQUENCE [LARGE SCALE GENOMIC DNA]</scope>
    <source>
        <strain evidence="6 7">LMG 25204</strain>
    </source>
</reference>
<evidence type="ECO:0000256" key="2">
    <source>
        <dbReference type="ARBA" id="ARBA00023015"/>
    </source>
</evidence>
<comment type="caution">
    <text evidence="6">The sequence shown here is derived from an EMBL/GenBank/DDBJ whole genome shotgun (WGS) entry which is preliminary data.</text>
</comment>
<dbReference type="SUPFAM" id="SSF46785">
    <property type="entry name" value="Winged helix' DNA-binding domain"/>
    <property type="match status" value="1"/>
</dbReference>
<dbReference type="InterPro" id="IPR000847">
    <property type="entry name" value="LysR_HTH_N"/>
</dbReference>
<evidence type="ECO:0000256" key="1">
    <source>
        <dbReference type="ARBA" id="ARBA00009437"/>
    </source>
</evidence>
<dbReference type="InterPro" id="IPR005119">
    <property type="entry name" value="LysR_subst-bd"/>
</dbReference>
<keyword evidence="3" id="KW-0238">DNA-binding</keyword>
<dbReference type="InterPro" id="IPR036390">
    <property type="entry name" value="WH_DNA-bd_sf"/>
</dbReference>
<dbReference type="AlphaFoldDB" id="X7F2R7"/>
<dbReference type="RefSeq" id="WP_043774086.1">
    <property type="nucleotide sequence ID" value="NZ_JAME01000037.1"/>
</dbReference>
<keyword evidence="4" id="KW-0804">Transcription</keyword>
<protein>
    <recommendedName>
        <fullName evidence="5">HTH lysR-type domain-containing protein</fullName>
    </recommendedName>
</protein>
<dbReference type="STRING" id="1449351.RISW2_14955"/>
<dbReference type="Pfam" id="PF00126">
    <property type="entry name" value="HTH_1"/>
    <property type="match status" value="1"/>
</dbReference>
<keyword evidence="7" id="KW-1185">Reference proteome</keyword>
<evidence type="ECO:0000256" key="3">
    <source>
        <dbReference type="ARBA" id="ARBA00023125"/>
    </source>
</evidence>
<name>X7F2R7_9RHOB</name>
<feature type="domain" description="HTH lysR-type" evidence="5">
    <location>
        <begin position="3"/>
        <end position="60"/>
    </location>
</feature>
<dbReference type="Gene3D" id="3.40.190.290">
    <property type="match status" value="1"/>
</dbReference>
<gene>
    <name evidence="6" type="ORF">RISW2_14955</name>
</gene>
<dbReference type="PROSITE" id="PS50931">
    <property type="entry name" value="HTH_LYSR"/>
    <property type="match status" value="1"/>
</dbReference>
<dbReference type="OrthoDB" id="9813056at2"/>
<dbReference type="FunFam" id="1.10.10.10:FF:000001">
    <property type="entry name" value="LysR family transcriptional regulator"/>
    <property type="match status" value="1"/>
</dbReference>
<dbReference type="GO" id="GO:0003677">
    <property type="term" value="F:DNA binding"/>
    <property type="evidence" value="ECO:0007669"/>
    <property type="project" value="UniProtKB-KW"/>
</dbReference>
<dbReference type="EMBL" id="JAME01000037">
    <property type="protein sequence ID" value="ETX27217.1"/>
    <property type="molecule type" value="Genomic_DNA"/>
</dbReference>
<evidence type="ECO:0000313" key="7">
    <source>
        <dbReference type="Proteomes" id="UP000023430"/>
    </source>
</evidence>
<dbReference type="Proteomes" id="UP000023430">
    <property type="component" value="Unassembled WGS sequence"/>
</dbReference>
<dbReference type="PATRIC" id="fig|1449351.3.peg.3859"/>
<dbReference type="InterPro" id="IPR036388">
    <property type="entry name" value="WH-like_DNA-bd_sf"/>
</dbReference>
<comment type="similarity">
    <text evidence="1">Belongs to the LysR transcriptional regulatory family.</text>
</comment>
<dbReference type="SUPFAM" id="SSF53850">
    <property type="entry name" value="Periplasmic binding protein-like II"/>
    <property type="match status" value="1"/>
</dbReference>
<evidence type="ECO:0000313" key="6">
    <source>
        <dbReference type="EMBL" id="ETX27217.1"/>
    </source>
</evidence>
<evidence type="ECO:0000256" key="4">
    <source>
        <dbReference type="ARBA" id="ARBA00023163"/>
    </source>
</evidence>
<dbReference type="GO" id="GO:0003700">
    <property type="term" value="F:DNA-binding transcription factor activity"/>
    <property type="evidence" value="ECO:0007669"/>
    <property type="project" value="InterPro"/>
</dbReference>
<dbReference type="Gene3D" id="1.10.10.10">
    <property type="entry name" value="Winged helix-like DNA-binding domain superfamily/Winged helix DNA-binding domain"/>
    <property type="match status" value="1"/>
</dbReference>
<sequence>MQVDLNALAQFAVVARHLNFRRAAAELAVSPSTLSDRIRDLEEQLGTRLLNRTTRSAALTEEGQRLLERTRDALSVLEDATRGPGLAAAEGVAGRLRINGPRPAIELRLMPHVAAFLERHPCVRMEVVAEADLVDVIAAGFDAGVRYEETLEQDMIAVRLGAPQRMIVAATPEYLARHGTPGHPRDLARHSCIVTVFSGGNVLPWSLAQDGEAHEIVPEGRLAVNSVETALAAARASLGLVYTFDDYVADDLASGALLPVLDDWTPAFPGPLLYYYDRRLMPPALRAFIDHVQATGG</sequence>
<dbReference type="Pfam" id="PF03466">
    <property type="entry name" value="LysR_substrate"/>
    <property type="match status" value="1"/>
</dbReference>
<dbReference type="PANTHER" id="PTHR30537">
    <property type="entry name" value="HTH-TYPE TRANSCRIPTIONAL REGULATOR"/>
    <property type="match status" value="1"/>
</dbReference>